<sequence>MKPKTIRDVPVKMHARKYPASYRSPVKNADDEVQERLDTADPSDVGGRLVTEEFDTLCPQMMAASHLVWRLKEVMPELWNRKKDPATWSHAVSPSFGGSSYPAAGIATIPSTGGAT</sequence>
<dbReference type="EMBL" id="CAJPDT010000008">
    <property type="protein sequence ID" value="CAF9911228.1"/>
    <property type="molecule type" value="Genomic_DNA"/>
</dbReference>
<dbReference type="AlphaFoldDB" id="A0A8H3IAJ4"/>
<organism evidence="1 2">
    <name type="scientific">Imshaugia aleurites</name>
    <dbReference type="NCBI Taxonomy" id="172621"/>
    <lineage>
        <taxon>Eukaryota</taxon>
        <taxon>Fungi</taxon>
        <taxon>Dikarya</taxon>
        <taxon>Ascomycota</taxon>
        <taxon>Pezizomycotina</taxon>
        <taxon>Lecanoromycetes</taxon>
        <taxon>OSLEUM clade</taxon>
        <taxon>Lecanoromycetidae</taxon>
        <taxon>Lecanorales</taxon>
        <taxon>Lecanorineae</taxon>
        <taxon>Parmeliaceae</taxon>
        <taxon>Imshaugia</taxon>
    </lineage>
</organism>
<proteinExistence type="predicted"/>
<accession>A0A8H3IAJ4</accession>
<dbReference type="Proteomes" id="UP000664534">
    <property type="component" value="Unassembled WGS sequence"/>
</dbReference>
<evidence type="ECO:0000313" key="2">
    <source>
        <dbReference type="Proteomes" id="UP000664534"/>
    </source>
</evidence>
<comment type="caution">
    <text evidence="1">The sequence shown here is derived from an EMBL/GenBank/DDBJ whole genome shotgun (WGS) entry which is preliminary data.</text>
</comment>
<keyword evidence="2" id="KW-1185">Reference proteome</keyword>
<gene>
    <name evidence="1" type="ORF">IMSHALPRED_009971</name>
</gene>
<evidence type="ECO:0000313" key="1">
    <source>
        <dbReference type="EMBL" id="CAF9911228.1"/>
    </source>
</evidence>
<protein>
    <submittedName>
        <fullName evidence="1">Uncharacterized protein</fullName>
    </submittedName>
</protein>
<reference evidence="1" key="1">
    <citation type="submission" date="2021-03" db="EMBL/GenBank/DDBJ databases">
        <authorList>
            <person name="Tagirdzhanova G."/>
        </authorList>
    </citation>
    <scope>NUCLEOTIDE SEQUENCE</scope>
</reference>
<name>A0A8H3IAJ4_9LECA</name>